<dbReference type="NCBIfam" id="TIGR04183">
    <property type="entry name" value="Por_Secre_tail"/>
    <property type="match status" value="1"/>
</dbReference>
<organism evidence="3 4">
    <name type="scientific">Taibaiella soli</name>
    <dbReference type="NCBI Taxonomy" id="1649169"/>
    <lineage>
        <taxon>Bacteria</taxon>
        <taxon>Pseudomonadati</taxon>
        <taxon>Bacteroidota</taxon>
        <taxon>Chitinophagia</taxon>
        <taxon>Chitinophagales</taxon>
        <taxon>Chitinophagaceae</taxon>
        <taxon>Taibaiella</taxon>
    </lineage>
</organism>
<sequence>MRKLLLLLAAAAATVSVKAQTVSTFDSLALSKSDTFYVNTANSMTDQGFNDGLAHFDYYYDTSYGGYWTAGWLYSNMTDSVTSGYTNMYSAKAGKGYNGSAQYAVANGDAMIRLINQGLGQPVSGLYITNSTYTYNSMRDGDGFAKKFTAADSDWFKVTIKGYSGGQLTTDSVNFMLADFTKADSTQDYIQKDWAWVDLSSLGAVDSITFHLSSSDNGQYGMNTPGFFCIDNFTSSYIYPNGVPSVMANLAKVYPNPATDKLFVELANTTSVNQVNVIDMAGRVILSQPVAGDKVILNTANLAAGTYYLQLSGDAVHAGTRFVKQ</sequence>
<feature type="chain" id="PRO_5015996620" evidence="1">
    <location>
        <begin position="20"/>
        <end position="325"/>
    </location>
</feature>
<accession>A0A2W2B4A3</accession>
<dbReference type="Proteomes" id="UP000248745">
    <property type="component" value="Unassembled WGS sequence"/>
</dbReference>
<evidence type="ECO:0000259" key="2">
    <source>
        <dbReference type="Pfam" id="PF18962"/>
    </source>
</evidence>
<comment type="caution">
    <text evidence="3">The sequence shown here is derived from an EMBL/GenBank/DDBJ whole genome shotgun (WGS) entry which is preliminary data.</text>
</comment>
<name>A0A2W2B4A3_9BACT</name>
<feature type="signal peptide" evidence="1">
    <location>
        <begin position="1"/>
        <end position="19"/>
    </location>
</feature>
<feature type="domain" description="Secretion system C-terminal sorting" evidence="2">
    <location>
        <begin position="253"/>
        <end position="315"/>
    </location>
</feature>
<dbReference type="EMBL" id="QKTW01000027">
    <property type="protein sequence ID" value="PZF71089.1"/>
    <property type="molecule type" value="Genomic_DNA"/>
</dbReference>
<dbReference type="RefSeq" id="WP_111000824.1">
    <property type="nucleotide sequence ID" value="NZ_QKTW01000027.1"/>
</dbReference>
<dbReference type="AlphaFoldDB" id="A0A2W2B4A3"/>
<dbReference type="Pfam" id="PF14717">
    <property type="entry name" value="DUF4465"/>
    <property type="match status" value="1"/>
</dbReference>
<gene>
    <name evidence="3" type="ORF">DN068_20540</name>
</gene>
<reference evidence="3 4" key="1">
    <citation type="submission" date="2018-06" db="EMBL/GenBank/DDBJ databases">
        <title>Mucibacter soli gen. nov., sp. nov., a new member of the family Chitinophagaceae producing mucin.</title>
        <authorList>
            <person name="Kim M.-K."/>
            <person name="Park S."/>
            <person name="Kim T.-S."/>
            <person name="Joung Y."/>
            <person name="Han J.-H."/>
            <person name="Kim S.B."/>
        </authorList>
    </citation>
    <scope>NUCLEOTIDE SEQUENCE [LARGE SCALE GENOMIC DNA]</scope>
    <source>
        <strain evidence="3 4">R1-15</strain>
    </source>
</reference>
<evidence type="ECO:0000313" key="3">
    <source>
        <dbReference type="EMBL" id="PZF71089.1"/>
    </source>
</evidence>
<dbReference type="InterPro" id="IPR026444">
    <property type="entry name" value="Secre_tail"/>
</dbReference>
<dbReference type="Gene3D" id="2.60.120.1350">
    <property type="entry name" value="Protein of unknown function DUF4465"/>
    <property type="match status" value="1"/>
</dbReference>
<proteinExistence type="predicted"/>
<keyword evidence="1" id="KW-0732">Signal</keyword>
<dbReference type="Pfam" id="PF18962">
    <property type="entry name" value="Por_Secre_tail"/>
    <property type="match status" value="1"/>
</dbReference>
<dbReference type="InterPro" id="IPR027828">
    <property type="entry name" value="DUF4465"/>
</dbReference>
<evidence type="ECO:0000256" key="1">
    <source>
        <dbReference type="SAM" id="SignalP"/>
    </source>
</evidence>
<dbReference type="OrthoDB" id="975232at2"/>
<protein>
    <submittedName>
        <fullName evidence="3">DUF4465 domain-containing protein</fullName>
    </submittedName>
</protein>
<evidence type="ECO:0000313" key="4">
    <source>
        <dbReference type="Proteomes" id="UP000248745"/>
    </source>
</evidence>
<keyword evidence="4" id="KW-1185">Reference proteome</keyword>